<feature type="region of interest" description="Disordered" evidence="1">
    <location>
        <begin position="1"/>
        <end position="20"/>
    </location>
</feature>
<proteinExistence type="predicted"/>
<evidence type="ECO:0000256" key="1">
    <source>
        <dbReference type="SAM" id="MobiDB-lite"/>
    </source>
</evidence>
<evidence type="ECO:0000313" key="3">
    <source>
        <dbReference type="Proteomes" id="UP000176932"/>
    </source>
</evidence>
<gene>
    <name evidence="2" type="ORF">A3B32_00060</name>
</gene>
<reference evidence="2 3" key="1">
    <citation type="journal article" date="2016" name="Nat. Commun.">
        <title>Thousands of microbial genomes shed light on interconnected biogeochemical processes in an aquifer system.</title>
        <authorList>
            <person name="Anantharaman K."/>
            <person name="Brown C.T."/>
            <person name="Hug L.A."/>
            <person name="Sharon I."/>
            <person name="Castelle C.J."/>
            <person name="Probst A.J."/>
            <person name="Thomas B.C."/>
            <person name="Singh A."/>
            <person name="Wilkins M.J."/>
            <person name="Karaoz U."/>
            <person name="Brodie E.L."/>
            <person name="Williams K.H."/>
            <person name="Hubbard S.S."/>
            <person name="Banfield J.F."/>
        </authorList>
    </citation>
    <scope>NUCLEOTIDE SEQUENCE [LARGE SCALE GENOMIC DNA]</scope>
</reference>
<dbReference type="AlphaFoldDB" id="A0A1F7UYY8"/>
<dbReference type="Proteomes" id="UP000176932">
    <property type="component" value="Unassembled WGS sequence"/>
</dbReference>
<comment type="caution">
    <text evidence="2">The sequence shown here is derived from an EMBL/GenBank/DDBJ whole genome shotgun (WGS) entry which is preliminary data.</text>
</comment>
<sequence length="60" mass="6867">MPLERMGPSPEEMGMKPEELGIQAERTDQEDFDGREMVNGIKIIALFQKVEAFLKRLTSQ</sequence>
<accession>A0A1F7UYY8</accession>
<name>A0A1F7UYY8_9BACT</name>
<organism evidence="2 3">
    <name type="scientific">Candidatus Uhrbacteria bacterium RIFCSPLOWO2_01_FULL_53_9</name>
    <dbReference type="NCBI Taxonomy" id="1802403"/>
    <lineage>
        <taxon>Bacteria</taxon>
        <taxon>Candidatus Uhriibacteriota</taxon>
    </lineage>
</organism>
<evidence type="ECO:0000313" key="2">
    <source>
        <dbReference type="EMBL" id="OGL83485.1"/>
    </source>
</evidence>
<protein>
    <submittedName>
        <fullName evidence="2">Uncharacterized protein</fullName>
    </submittedName>
</protein>
<dbReference type="EMBL" id="MGEL01000006">
    <property type="protein sequence ID" value="OGL83485.1"/>
    <property type="molecule type" value="Genomic_DNA"/>
</dbReference>